<keyword evidence="2" id="KW-0812">Transmembrane</keyword>
<accession>A0A917VJA7</accession>
<comment type="caution">
    <text evidence="3">The sequence shown here is derived from an EMBL/GenBank/DDBJ whole genome shotgun (WGS) entry which is preliminary data.</text>
</comment>
<reference evidence="3" key="2">
    <citation type="submission" date="2020-09" db="EMBL/GenBank/DDBJ databases">
        <authorList>
            <person name="Sun Q."/>
            <person name="Ohkuma M."/>
        </authorList>
    </citation>
    <scope>NUCLEOTIDE SEQUENCE</scope>
    <source>
        <strain evidence="3">JCM 13064</strain>
    </source>
</reference>
<evidence type="ECO:0008006" key="5">
    <source>
        <dbReference type="Google" id="ProtNLM"/>
    </source>
</evidence>
<proteinExistence type="predicted"/>
<dbReference type="InterPro" id="IPR021787">
    <property type="entry name" value="DUF3352"/>
</dbReference>
<organism evidence="3 4">
    <name type="scientific">Sphaerisporangium melleum</name>
    <dbReference type="NCBI Taxonomy" id="321316"/>
    <lineage>
        <taxon>Bacteria</taxon>
        <taxon>Bacillati</taxon>
        <taxon>Actinomycetota</taxon>
        <taxon>Actinomycetes</taxon>
        <taxon>Streptosporangiales</taxon>
        <taxon>Streptosporangiaceae</taxon>
        <taxon>Sphaerisporangium</taxon>
    </lineage>
</organism>
<keyword evidence="2" id="KW-0472">Membrane</keyword>
<protein>
    <recommendedName>
        <fullName evidence="5">DUF3352 domain-containing protein</fullName>
    </recommendedName>
</protein>
<gene>
    <name evidence="3" type="ORF">GCM10007964_31050</name>
</gene>
<evidence type="ECO:0000313" key="4">
    <source>
        <dbReference type="Proteomes" id="UP000645217"/>
    </source>
</evidence>
<keyword evidence="2" id="KW-1133">Transmembrane helix</keyword>
<evidence type="ECO:0000256" key="1">
    <source>
        <dbReference type="SAM" id="MobiDB-lite"/>
    </source>
</evidence>
<feature type="compositionally biased region" description="Pro residues" evidence="1">
    <location>
        <begin position="1"/>
        <end position="10"/>
    </location>
</feature>
<dbReference type="RefSeq" id="WP_189163704.1">
    <property type="nucleotide sequence ID" value="NZ_BMNT01000015.1"/>
</dbReference>
<dbReference type="AlphaFoldDB" id="A0A917VJA7"/>
<dbReference type="Pfam" id="PF11832">
    <property type="entry name" value="DUF3352"/>
    <property type="match status" value="1"/>
</dbReference>
<keyword evidence="4" id="KW-1185">Reference proteome</keyword>
<name>A0A917VJA7_9ACTN</name>
<evidence type="ECO:0000313" key="3">
    <source>
        <dbReference type="EMBL" id="GGK86235.1"/>
    </source>
</evidence>
<sequence>MAGQPPPPYPFSQDPDRTVAYRRPAPGGAEATGPAAGHYAYGAPPQAGPPYGGQPGGTARMPAAMPAPGWDRVELGPPVPPAGRGRHGRSGRSRGWLVAIIAAVVVALVGGGGVYAMSLLSGGGTQPEDVLPAGTMAYVRLDLDPSAGQKLALFQLARKFSATRGAFTGEDPRKALFELLRQGDSGLAKVDYARDVAPWLGDRIGVGVLAPKSPDTTPRPVVAVQVTDQDQARAGLRKLDRERDLKGLAFREDYAILAETQQEADAYAAGAPLSGEAAFAEDRAALGEPGVLSFWGDAGAIAKAARAAGATAEDGTVAMVENMRFAGALRFDSGYAELTGFTRGGQVRAAAGGEGARLSRLPASTVGALSVSSLGELVTEQWPRITEAADAAGGSPSFSDIVAQARQSYGISLPEDLTTLLGRNLTVAVDEAGLDGQIPNVGAVLATDPAKAQQVLDKIEKAVAGSGTGTPQVFRVPGDGRLVVASSQEYADRLAADGTLGESETFTTAIPDADTATAAFYLDLDKLEKYYLSGLGEEGQANARPLRAVGASARRTGDLTSFSLRVLFN</sequence>
<dbReference type="Proteomes" id="UP000645217">
    <property type="component" value="Unassembled WGS sequence"/>
</dbReference>
<feature type="region of interest" description="Disordered" evidence="1">
    <location>
        <begin position="1"/>
        <end position="60"/>
    </location>
</feature>
<feature type="transmembrane region" description="Helical" evidence="2">
    <location>
        <begin position="96"/>
        <end position="117"/>
    </location>
</feature>
<dbReference type="EMBL" id="BMNT01000015">
    <property type="protein sequence ID" value="GGK86235.1"/>
    <property type="molecule type" value="Genomic_DNA"/>
</dbReference>
<feature type="compositionally biased region" description="Low complexity" evidence="1">
    <location>
        <begin position="24"/>
        <end position="45"/>
    </location>
</feature>
<reference evidence="3" key="1">
    <citation type="journal article" date="2014" name="Int. J. Syst. Evol. Microbiol.">
        <title>Complete genome sequence of Corynebacterium casei LMG S-19264T (=DSM 44701T), isolated from a smear-ripened cheese.</title>
        <authorList>
            <consortium name="US DOE Joint Genome Institute (JGI-PGF)"/>
            <person name="Walter F."/>
            <person name="Albersmeier A."/>
            <person name="Kalinowski J."/>
            <person name="Ruckert C."/>
        </authorList>
    </citation>
    <scope>NUCLEOTIDE SEQUENCE</scope>
    <source>
        <strain evidence="3">JCM 13064</strain>
    </source>
</reference>
<evidence type="ECO:0000256" key="2">
    <source>
        <dbReference type="SAM" id="Phobius"/>
    </source>
</evidence>